<dbReference type="EMBL" id="LAHD01000052">
    <property type="protein sequence ID" value="PHK02495.1"/>
    <property type="molecule type" value="Genomic_DNA"/>
</dbReference>
<dbReference type="Proteomes" id="UP000222310">
    <property type="component" value="Unassembled WGS sequence"/>
</dbReference>
<accession>A0A9Q5ZAT0</accession>
<dbReference type="GeneID" id="57098114"/>
<sequence>MYQQSDDELLLSVGDTIQFEDERGEVAEGEVMEVSEVLNMVKVMPLSGLLIIPKWIHADNILTDDDIEFVFQ</sequence>
<evidence type="ECO:0000313" key="2">
    <source>
        <dbReference type="Proteomes" id="UP000222310"/>
    </source>
</evidence>
<evidence type="ECO:0000313" key="1">
    <source>
        <dbReference type="EMBL" id="PHK02495.1"/>
    </source>
</evidence>
<organism evidence="1 2">
    <name type="scientific">Nostoc linckia z8</name>
    <dbReference type="NCBI Taxonomy" id="1628746"/>
    <lineage>
        <taxon>Bacteria</taxon>
        <taxon>Bacillati</taxon>
        <taxon>Cyanobacteriota</taxon>
        <taxon>Cyanophyceae</taxon>
        <taxon>Nostocales</taxon>
        <taxon>Nostocaceae</taxon>
        <taxon>Nostoc</taxon>
    </lineage>
</organism>
<dbReference type="AlphaFoldDB" id="A0A9Q5ZAT0"/>
<protein>
    <submittedName>
        <fullName evidence="1">Uncharacterized protein</fullName>
    </submittedName>
</protein>
<dbReference type="RefSeq" id="WP_099073443.1">
    <property type="nucleotide sequence ID" value="NZ_LAHD01000052.1"/>
</dbReference>
<reference evidence="1 2" key="1">
    <citation type="submission" date="2015-02" db="EMBL/GenBank/DDBJ databases">
        <title>Nostoc linckia genome annotation.</title>
        <authorList>
            <person name="Zhou Z."/>
        </authorList>
    </citation>
    <scope>NUCLEOTIDE SEQUENCE [LARGE SCALE GENOMIC DNA]</scope>
    <source>
        <strain evidence="2">z8</strain>
    </source>
</reference>
<gene>
    <name evidence="1" type="ORF">VF08_18340</name>
</gene>
<name>A0A9Q5ZAT0_NOSLI</name>
<comment type="caution">
    <text evidence="1">The sequence shown here is derived from an EMBL/GenBank/DDBJ whole genome shotgun (WGS) entry which is preliminary data.</text>
</comment>
<proteinExistence type="predicted"/>